<comment type="caution">
    <text evidence="6">The sequence shown here is derived from an EMBL/GenBank/DDBJ whole genome shotgun (WGS) entry which is preliminary data.</text>
</comment>
<evidence type="ECO:0000256" key="4">
    <source>
        <dbReference type="ARBA" id="ARBA00023163"/>
    </source>
</evidence>
<gene>
    <name evidence="6" type="ORF">C7474_1540</name>
</gene>
<dbReference type="GO" id="GO:0003700">
    <property type="term" value="F:DNA-binding transcription factor activity"/>
    <property type="evidence" value="ECO:0007669"/>
    <property type="project" value="TreeGrafter"/>
</dbReference>
<keyword evidence="1" id="KW-0678">Repressor</keyword>
<dbReference type="OrthoDB" id="5171752at2"/>
<dbReference type="InterPro" id="IPR010982">
    <property type="entry name" value="Lambda_DNA-bd_dom_sf"/>
</dbReference>
<dbReference type="EMBL" id="RCDB01000002">
    <property type="protein sequence ID" value="RLK49393.1"/>
    <property type="molecule type" value="Genomic_DNA"/>
</dbReference>
<keyword evidence="4" id="KW-0804">Transcription</keyword>
<dbReference type="InterPro" id="IPR000843">
    <property type="entry name" value="HTH_LacI"/>
</dbReference>
<reference evidence="6 7" key="1">
    <citation type="journal article" date="2015" name="Stand. Genomic Sci.">
        <title>Genomic Encyclopedia of Bacterial and Archaeal Type Strains, Phase III: the genomes of soil and plant-associated and newly described type strains.</title>
        <authorList>
            <person name="Whitman W.B."/>
            <person name="Woyke T."/>
            <person name="Klenk H.P."/>
            <person name="Zhou Y."/>
            <person name="Lilburn T.G."/>
            <person name="Beck B.J."/>
            <person name="De Vos P."/>
            <person name="Vandamme P."/>
            <person name="Eisen J.A."/>
            <person name="Garrity G."/>
            <person name="Hugenholtz P."/>
            <person name="Kyrpides N.C."/>
        </authorList>
    </citation>
    <scope>NUCLEOTIDE SEQUENCE [LARGE SCALE GENOMIC DNA]</scope>
    <source>
        <strain evidence="6 7">S2T63</strain>
    </source>
</reference>
<dbReference type="RefSeq" id="WP_121058589.1">
    <property type="nucleotide sequence ID" value="NZ_RCDB01000002.1"/>
</dbReference>
<organism evidence="6 7">
    <name type="scientific">Microbacterium telephonicum</name>
    <dbReference type="NCBI Taxonomy" id="1714841"/>
    <lineage>
        <taxon>Bacteria</taxon>
        <taxon>Bacillati</taxon>
        <taxon>Actinomycetota</taxon>
        <taxon>Actinomycetes</taxon>
        <taxon>Micrococcales</taxon>
        <taxon>Microbacteriaceae</taxon>
        <taxon>Microbacterium</taxon>
    </lineage>
</organism>
<keyword evidence="2" id="KW-0805">Transcription regulation</keyword>
<keyword evidence="7" id="KW-1185">Reference proteome</keyword>
<evidence type="ECO:0000256" key="1">
    <source>
        <dbReference type="ARBA" id="ARBA00022491"/>
    </source>
</evidence>
<dbReference type="PROSITE" id="PS50932">
    <property type="entry name" value="HTH_LACI_2"/>
    <property type="match status" value="1"/>
</dbReference>
<dbReference type="GO" id="GO:0000976">
    <property type="term" value="F:transcription cis-regulatory region binding"/>
    <property type="evidence" value="ECO:0007669"/>
    <property type="project" value="TreeGrafter"/>
</dbReference>
<dbReference type="CDD" id="cd06267">
    <property type="entry name" value="PBP1_LacI_sugar_binding-like"/>
    <property type="match status" value="1"/>
</dbReference>
<dbReference type="Pfam" id="PF00356">
    <property type="entry name" value="LacI"/>
    <property type="match status" value="1"/>
</dbReference>
<dbReference type="Gene3D" id="1.10.260.40">
    <property type="entry name" value="lambda repressor-like DNA-binding domains"/>
    <property type="match status" value="1"/>
</dbReference>
<dbReference type="InterPro" id="IPR028082">
    <property type="entry name" value="Peripla_BP_I"/>
</dbReference>
<accession>A0A498C2D6</accession>
<dbReference type="Pfam" id="PF13377">
    <property type="entry name" value="Peripla_BP_3"/>
    <property type="match status" value="1"/>
</dbReference>
<dbReference type="PANTHER" id="PTHR30146">
    <property type="entry name" value="LACI-RELATED TRANSCRIPTIONAL REPRESSOR"/>
    <property type="match status" value="1"/>
</dbReference>
<evidence type="ECO:0000259" key="5">
    <source>
        <dbReference type="PROSITE" id="PS50932"/>
    </source>
</evidence>
<dbReference type="SMART" id="SM00354">
    <property type="entry name" value="HTH_LACI"/>
    <property type="match status" value="1"/>
</dbReference>
<evidence type="ECO:0000256" key="2">
    <source>
        <dbReference type="ARBA" id="ARBA00023015"/>
    </source>
</evidence>
<dbReference type="PANTHER" id="PTHR30146:SF148">
    <property type="entry name" value="HTH-TYPE TRANSCRIPTIONAL REPRESSOR PURR-RELATED"/>
    <property type="match status" value="1"/>
</dbReference>
<evidence type="ECO:0000256" key="3">
    <source>
        <dbReference type="ARBA" id="ARBA00023125"/>
    </source>
</evidence>
<dbReference type="Gene3D" id="3.40.50.2300">
    <property type="match status" value="2"/>
</dbReference>
<dbReference type="CDD" id="cd01392">
    <property type="entry name" value="HTH_LacI"/>
    <property type="match status" value="1"/>
</dbReference>
<name>A0A498C2D6_9MICO</name>
<dbReference type="SUPFAM" id="SSF47413">
    <property type="entry name" value="lambda repressor-like DNA-binding domains"/>
    <property type="match status" value="1"/>
</dbReference>
<evidence type="ECO:0000313" key="7">
    <source>
        <dbReference type="Proteomes" id="UP000273158"/>
    </source>
</evidence>
<dbReference type="SUPFAM" id="SSF53822">
    <property type="entry name" value="Periplasmic binding protein-like I"/>
    <property type="match status" value="1"/>
</dbReference>
<keyword evidence="3" id="KW-0238">DNA-binding</keyword>
<feature type="domain" description="HTH lacI-type" evidence="5">
    <location>
        <begin position="4"/>
        <end position="58"/>
    </location>
</feature>
<sequence length="354" mass="37712">MPEMTIKELARICGVAVSTVSRAMNDRSDVNPETRARIRAAAAQYGYVPNSSARRLKIGTTKTISVFIQGEFGQLLVEVLQQLELAFAQAGYDTTISHVADPEHANAGTVERIVREGKFGGVVFLGRYGSADREASAQLSRRLAEIDVPMVFCTTPDYSGTAALHSSISVDDHAGARELTAHLAALGHRRIAFVGAGAEPDREHAWALRLAGYRAGLKDAGIAPDDALVVASAVEEQAYTMRNGYESVSRWLTTAPKDVTALVAVCDAAAIGASRALSEAGLSVPADVSLVGFDGLDIANYFVPRLTTIVQPVPEIAQSTARVLLATMDEPGRAIEQVWIRGRLVPGDSVRALT</sequence>
<dbReference type="AlphaFoldDB" id="A0A498C2D6"/>
<proteinExistence type="predicted"/>
<dbReference type="Proteomes" id="UP000273158">
    <property type="component" value="Unassembled WGS sequence"/>
</dbReference>
<evidence type="ECO:0000313" key="6">
    <source>
        <dbReference type="EMBL" id="RLK49393.1"/>
    </source>
</evidence>
<dbReference type="InterPro" id="IPR046335">
    <property type="entry name" value="LacI/GalR-like_sensor"/>
</dbReference>
<protein>
    <submittedName>
        <fullName evidence="6">LacI family transcriptional regulator</fullName>
    </submittedName>
</protein>